<dbReference type="EMBL" id="MASI01000003">
    <property type="protein sequence ID" value="ODA67420.1"/>
    <property type="molecule type" value="Genomic_DNA"/>
</dbReference>
<proteinExistence type="predicted"/>
<reference evidence="6 7" key="1">
    <citation type="submission" date="2016-07" db="EMBL/GenBank/DDBJ databases">
        <title>Draft genome sequence of Methyloligella halotolerans C2T (VKM B-2706T=CCUG 61687T=DSM 25045T), a halotolerant polyhydroxybutyrate accumulating methylotroph.</title>
        <authorList>
            <person name="Vasilenko O.V."/>
            <person name="Doronina N.V."/>
            <person name="Poroshina M.N."/>
            <person name="Tarlachkov S.V."/>
            <person name="Trotsenko Y.A."/>
        </authorList>
    </citation>
    <scope>NUCLEOTIDE SEQUENCE [LARGE SCALE GENOMIC DNA]</scope>
    <source>
        <strain evidence="6 7">VKM B-2706</strain>
    </source>
</reference>
<protein>
    <recommendedName>
        <fullName evidence="1">Thioredoxin reductase</fullName>
    </recommendedName>
</protein>
<dbReference type="RefSeq" id="WP_069095053.1">
    <property type="nucleotide sequence ID" value="NZ_MASI01000003.1"/>
</dbReference>
<dbReference type="AlphaFoldDB" id="A0A1E2RZ38"/>
<dbReference type="Proteomes" id="UP000095087">
    <property type="component" value="Unassembled WGS sequence"/>
</dbReference>
<dbReference type="PATRIC" id="fig|1177755.3.peg.1454"/>
<evidence type="ECO:0000313" key="6">
    <source>
        <dbReference type="EMBL" id="ODA67420.1"/>
    </source>
</evidence>
<dbReference type="SMART" id="SM00100">
    <property type="entry name" value="cNMP"/>
    <property type="match status" value="1"/>
</dbReference>
<gene>
    <name evidence="6" type="ORF">A7A08_01452</name>
</gene>
<dbReference type="PRINTS" id="PR00469">
    <property type="entry name" value="PNDRDTASEII"/>
</dbReference>
<dbReference type="Pfam" id="PF00027">
    <property type="entry name" value="cNMP_binding"/>
    <property type="match status" value="1"/>
</dbReference>
<keyword evidence="2" id="KW-0285">Flavoprotein</keyword>
<dbReference type="STRING" id="1177755.A7A08_01452"/>
<evidence type="ECO:0000256" key="3">
    <source>
        <dbReference type="ARBA" id="ARBA00023002"/>
    </source>
</evidence>
<dbReference type="InterPro" id="IPR014710">
    <property type="entry name" value="RmlC-like_jellyroll"/>
</dbReference>
<feature type="compositionally biased region" description="Low complexity" evidence="4">
    <location>
        <begin position="1"/>
        <end position="16"/>
    </location>
</feature>
<evidence type="ECO:0000259" key="5">
    <source>
        <dbReference type="PROSITE" id="PS50042"/>
    </source>
</evidence>
<dbReference type="InterPro" id="IPR023753">
    <property type="entry name" value="FAD/NAD-binding_dom"/>
</dbReference>
<dbReference type="CDD" id="cd00038">
    <property type="entry name" value="CAP_ED"/>
    <property type="match status" value="1"/>
</dbReference>
<dbReference type="Gene3D" id="3.50.50.60">
    <property type="entry name" value="FAD/NAD(P)-binding domain"/>
    <property type="match status" value="2"/>
</dbReference>
<dbReference type="SUPFAM" id="SSF51206">
    <property type="entry name" value="cAMP-binding domain-like"/>
    <property type="match status" value="1"/>
</dbReference>
<dbReference type="Gene3D" id="2.60.120.10">
    <property type="entry name" value="Jelly Rolls"/>
    <property type="match status" value="1"/>
</dbReference>
<evidence type="ECO:0000256" key="1">
    <source>
        <dbReference type="ARBA" id="ARBA00018719"/>
    </source>
</evidence>
<keyword evidence="7" id="KW-1185">Reference proteome</keyword>
<evidence type="ECO:0000256" key="2">
    <source>
        <dbReference type="ARBA" id="ARBA00022630"/>
    </source>
</evidence>
<dbReference type="Pfam" id="PF07992">
    <property type="entry name" value="Pyr_redox_2"/>
    <property type="match status" value="1"/>
</dbReference>
<dbReference type="SUPFAM" id="SSF51905">
    <property type="entry name" value="FAD/NAD(P)-binding domain"/>
    <property type="match status" value="1"/>
</dbReference>
<dbReference type="PRINTS" id="PR00368">
    <property type="entry name" value="FADPNR"/>
</dbReference>
<keyword evidence="3 6" id="KW-0560">Oxidoreductase</keyword>
<dbReference type="InterPro" id="IPR050097">
    <property type="entry name" value="Ferredoxin-NADP_redctase_2"/>
</dbReference>
<name>A0A1E2RZ38_9HYPH</name>
<feature type="region of interest" description="Disordered" evidence="4">
    <location>
        <begin position="1"/>
        <end position="27"/>
    </location>
</feature>
<accession>A0A1E2RZ38</accession>
<evidence type="ECO:0000313" key="7">
    <source>
        <dbReference type="Proteomes" id="UP000095087"/>
    </source>
</evidence>
<dbReference type="InterPro" id="IPR018490">
    <property type="entry name" value="cNMP-bd_dom_sf"/>
</dbReference>
<organism evidence="6 7">
    <name type="scientific">Methyloligella halotolerans</name>
    <dbReference type="NCBI Taxonomy" id="1177755"/>
    <lineage>
        <taxon>Bacteria</taxon>
        <taxon>Pseudomonadati</taxon>
        <taxon>Pseudomonadota</taxon>
        <taxon>Alphaproteobacteria</taxon>
        <taxon>Hyphomicrobiales</taxon>
        <taxon>Hyphomicrobiaceae</taxon>
        <taxon>Methyloligella</taxon>
    </lineage>
</organism>
<dbReference type="PROSITE" id="PS50042">
    <property type="entry name" value="CNMP_BINDING_3"/>
    <property type="match status" value="1"/>
</dbReference>
<feature type="domain" description="Cyclic nucleotide-binding" evidence="5">
    <location>
        <begin position="27"/>
        <end position="147"/>
    </location>
</feature>
<comment type="caution">
    <text evidence="6">The sequence shown here is derived from an EMBL/GenBank/DDBJ whole genome shotgun (WGS) entry which is preliminary data.</text>
</comment>
<dbReference type="GO" id="GO:0016491">
    <property type="term" value="F:oxidoreductase activity"/>
    <property type="evidence" value="ECO:0007669"/>
    <property type="project" value="UniProtKB-KW"/>
</dbReference>
<dbReference type="PANTHER" id="PTHR48105">
    <property type="entry name" value="THIOREDOXIN REDUCTASE 1-RELATED-RELATED"/>
    <property type="match status" value="1"/>
</dbReference>
<sequence length="584" mass="62239">MAAEFPTETSSQTETSPPERRPRHAQTFPVLTHEEIDRIRRFGTPRSFSAGDMLFEAGRPAPGMFVVISGQVAVTQRDGLGHVTPVIEQGPGQFLAEIGQLSDRASLVDIRAESDVEALLIPPDQLRALLVAEADLGERITRALILRRVGLLESGFGSALIVGHPDHADVIRLQGFMNRNGQPYHLIDPCIDREGAAVLERISATCDQLPLVLCPDGSILQNPTEGEFARAMGMLGQGVTDKVFDVAVVGAGPAGLSTSVYAASEGLSVIALDCRSYGGQAGASARIENYFGFPTGISGRALVGRAFVQAQKFGVEIRIPVTVTKLDCDCADGIFQLHSADGDLIRARTVVVASGARYRRPDLEGLEDLEGRGIWYWASPLEAQRVRGREVILVGGGNSAGQAAVFLSGHADRVRMMVRRDSLASSMSRYLIDRLEASPNIDLMYETEIVGLEGSRLSGLERVRWRDKSNGEETTGDIRDVFLFIGADPETEWLDGCGVTVDQAGFVQTGNANDGGAESLPLESSLPGVFAIGDVRAGSVKRIGGAIGEGAAVVRSIHTYLSQAPMPEQSNGAVTAPVVDAPVA</sequence>
<dbReference type="InterPro" id="IPR036188">
    <property type="entry name" value="FAD/NAD-bd_sf"/>
</dbReference>
<dbReference type="OrthoDB" id="9786503at2"/>
<evidence type="ECO:0000256" key="4">
    <source>
        <dbReference type="SAM" id="MobiDB-lite"/>
    </source>
</evidence>
<dbReference type="InterPro" id="IPR000595">
    <property type="entry name" value="cNMP-bd_dom"/>
</dbReference>